<dbReference type="PIRSF" id="PIRSF039102">
    <property type="entry name" value="Ddl/VanB"/>
    <property type="match status" value="1"/>
</dbReference>
<dbReference type="SUPFAM" id="SSF52440">
    <property type="entry name" value="PreATP-grasp domain"/>
    <property type="match status" value="1"/>
</dbReference>
<evidence type="ECO:0000256" key="4">
    <source>
        <dbReference type="ARBA" id="ARBA00010871"/>
    </source>
</evidence>
<comment type="catalytic activity">
    <reaction evidence="13 14">
        <text>2 D-alanine + ATP = D-alanyl-D-alanine + ADP + phosphate + H(+)</text>
        <dbReference type="Rhea" id="RHEA:11224"/>
        <dbReference type="ChEBI" id="CHEBI:15378"/>
        <dbReference type="ChEBI" id="CHEBI:30616"/>
        <dbReference type="ChEBI" id="CHEBI:43474"/>
        <dbReference type="ChEBI" id="CHEBI:57416"/>
        <dbReference type="ChEBI" id="CHEBI:57822"/>
        <dbReference type="ChEBI" id="CHEBI:456216"/>
        <dbReference type="EC" id="6.3.2.4"/>
    </reaction>
</comment>
<dbReference type="HAMAP" id="MF_00047">
    <property type="entry name" value="Dala_Dala_lig"/>
    <property type="match status" value="1"/>
</dbReference>
<dbReference type="GO" id="GO:0008716">
    <property type="term" value="F:D-alanine-D-alanine ligase activity"/>
    <property type="evidence" value="ECO:0007669"/>
    <property type="project" value="UniProtKB-EC"/>
</dbReference>
<name>A0ABU0UB01_9SPHI</name>
<dbReference type="RefSeq" id="WP_307187420.1">
    <property type="nucleotide sequence ID" value="NZ_JAUTBA010000001.1"/>
</dbReference>
<evidence type="ECO:0000256" key="7">
    <source>
        <dbReference type="ARBA" id="ARBA00022598"/>
    </source>
</evidence>
<dbReference type="EC" id="6.3.2.4" evidence="5 14"/>
<evidence type="ECO:0000256" key="11">
    <source>
        <dbReference type="ARBA" id="ARBA00022984"/>
    </source>
</evidence>
<evidence type="ECO:0000256" key="15">
    <source>
        <dbReference type="PROSITE-ProRule" id="PRU00409"/>
    </source>
</evidence>
<keyword evidence="12 14" id="KW-0961">Cell wall biogenesis/degradation</keyword>
<dbReference type="NCBIfam" id="NF002527">
    <property type="entry name" value="PRK01966.1-3"/>
    <property type="match status" value="1"/>
</dbReference>
<dbReference type="Pfam" id="PF01820">
    <property type="entry name" value="Dala_Dala_lig_N"/>
    <property type="match status" value="1"/>
</dbReference>
<dbReference type="Gene3D" id="3.40.50.20">
    <property type="match status" value="1"/>
</dbReference>
<evidence type="ECO:0000256" key="3">
    <source>
        <dbReference type="ARBA" id="ARBA00004496"/>
    </source>
</evidence>
<dbReference type="SUPFAM" id="SSF56059">
    <property type="entry name" value="Glutathione synthetase ATP-binding domain-like"/>
    <property type="match status" value="1"/>
</dbReference>
<comment type="pathway">
    <text evidence="14">Cell wall biogenesis; peptidoglycan biosynthesis.</text>
</comment>
<dbReference type="PROSITE" id="PS50975">
    <property type="entry name" value="ATP_GRASP"/>
    <property type="match status" value="1"/>
</dbReference>
<dbReference type="InterPro" id="IPR011127">
    <property type="entry name" value="Dala_Dala_lig_N"/>
</dbReference>
<comment type="function">
    <text evidence="14">Cell wall formation.</text>
</comment>
<keyword evidence="7 14" id="KW-0436">Ligase</keyword>
<dbReference type="NCBIfam" id="TIGR01205">
    <property type="entry name" value="D_ala_D_alaTIGR"/>
    <property type="match status" value="1"/>
</dbReference>
<keyword evidence="18" id="KW-1185">Reference proteome</keyword>
<evidence type="ECO:0000256" key="13">
    <source>
        <dbReference type="ARBA" id="ARBA00047614"/>
    </source>
</evidence>
<gene>
    <name evidence="14" type="primary">ddl</name>
    <name evidence="17" type="ORF">QE382_004030</name>
</gene>
<evidence type="ECO:0000313" key="18">
    <source>
        <dbReference type="Proteomes" id="UP001244640"/>
    </source>
</evidence>
<accession>A0ABU0UB01</accession>
<dbReference type="InterPro" id="IPR005905">
    <property type="entry name" value="D_ala_D_ala"/>
</dbReference>
<evidence type="ECO:0000256" key="10">
    <source>
        <dbReference type="ARBA" id="ARBA00022960"/>
    </source>
</evidence>
<dbReference type="PANTHER" id="PTHR23132:SF23">
    <property type="entry name" value="D-ALANINE--D-ALANINE LIGASE B"/>
    <property type="match status" value="1"/>
</dbReference>
<dbReference type="InterPro" id="IPR011761">
    <property type="entry name" value="ATP-grasp"/>
</dbReference>
<dbReference type="InterPro" id="IPR011095">
    <property type="entry name" value="Dala_Dala_lig_C"/>
</dbReference>
<dbReference type="PANTHER" id="PTHR23132">
    <property type="entry name" value="D-ALANINE--D-ALANINE LIGASE"/>
    <property type="match status" value="1"/>
</dbReference>
<comment type="similarity">
    <text evidence="4 14">Belongs to the D-alanine--D-alanine ligase family.</text>
</comment>
<organism evidence="17 18">
    <name type="scientific">Sphingobacterium zeae</name>
    <dbReference type="NCBI Taxonomy" id="1776859"/>
    <lineage>
        <taxon>Bacteria</taxon>
        <taxon>Pseudomonadati</taxon>
        <taxon>Bacteroidota</taxon>
        <taxon>Sphingobacteriia</taxon>
        <taxon>Sphingobacteriales</taxon>
        <taxon>Sphingobacteriaceae</taxon>
        <taxon>Sphingobacterium</taxon>
    </lineage>
</organism>
<dbReference type="InterPro" id="IPR016185">
    <property type="entry name" value="PreATP-grasp_dom_sf"/>
</dbReference>
<dbReference type="Proteomes" id="UP001244640">
    <property type="component" value="Unassembled WGS sequence"/>
</dbReference>
<comment type="caution">
    <text evidence="17">The sequence shown here is derived from an EMBL/GenBank/DDBJ whole genome shotgun (WGS) entry which is preliminary data.</text>
</comment>
<comment type="cofactor">
    <cofactor evidence="1">
        <name>Mn(2+)</name>
        <dbReference type="ChEBI" id="CHEBI:29035"/>
    </cofactor>
</comment>
<keyword evidence="11 14" id="KW-0573">Peptidoglycan synthesis</keyword>
<comment type="cofactor">
    <cofactor evidence="2">
        <name>Mg(2+)</name>
        <dbReference type="ChEBI" id="CHEBI:18420"/>
    </cofactor>
</comment>
<comment type="subcellular location">
    <subcellularLocation>
        <location evidence="3 14">Cytoplasm</location>
    </subcellularLocation>
</comment>
<protein>
    <recommendedName>
        <fullName evidence="5 14">D-alanine--D-alanine ligase</fullName>
        <ecNumber evidence="5 14">6.3.2.4</ecNumber>
    </recommendedName>
    <alternativeName>
        <fullName evidence="14">D-Ala-D-Ala ligase</fullName>
    </alternativeName>
    <alternativeName>
        <fullName evidence="14">D-alanylalanine synthetase</fullName>
    </alternativeName>
</protein>
<evidence type="ECO:0000256" key="1">
    <source>
        <dbReference type="ARBA" id="ARBA00001936"/>
    </source>
</evidence>
<evidence type="ECO:0000256" key="2">
    <source>
        <dbReference type="ARBA" id="ARBA00001946"/>
    </source>
</evidence>
<dbReference type="EMBL" id="JAUTBA010000001">
    <property type="protein sequence ID" value="MDQ1152046.1"/>
    <property type="molecule type" value="Genomic_DNA"/>
</dbReference>
<evidence type="ECO:0000256" key="12">
    <source>
        <dbReference type="ARBA" id="ARBA00023316"/>
    </source>
</evidence>
<keyword evidence="6 14" id="KW-0963">Cytoplasm</keyword>
<dbReference type="Gene3D" id="3.30.470.20">
    <property type="entry name" value="ATP-grasp fold, B domain"/>
    <property type="match status" value="1"/>
</dbReference>
<feature type="domain" description="ATP-grasp" evidence="16">
    <location>
        <begin position="122"/>
        <end position="329"/>
    </location>
</feature>
<dbReference type="InterPro" id="IPR013815">
    <property type="entry name" value="ATP_grasp_subdomain_1"/>
</dbReference>
<evidence type="ECO:0000256" key="14">
    <source>
        <dbReference type="HAMAP-Rule" id="MF_00047"/>
    </source>
</evidence>
<keyword evidence="10 14" id="KW-0133">Cell shape</keyword>
<evidence type="ECO:0000259" key="16">
    <source>
        <dbReference type="PROSITE" id="PS50975"/>
    </source>
</evidence>
<keyword evidence="9 15" id="KW-0067">ATP-binding</keyword>
<dbReference type="PROSITE" id="PS00844">
    <property type="entry name" value="DALA_DALA_LIGASE_2"/>
    <property type="match status" value="1"/>
</dbReference>
<keyword evidence="8 15" id="KW-0547">Nucleotide-binding</keyword>
<dbReference type="InterPro" id="IPR000291">
    <property type="entry name" value="D-Ala_lig_Van_CS"/>
</dbReference>
<proteinExistence type="inferred from homology"/>
<evidence type="ECO:0000256" key="6">
    <source>
        <dbReference type="ARBA" id="ARBA00022490"/>
    </source>
</evidence>
<dbReference type="Pfam" id="PF07478">
    <property type="entry name" value="Dala_Dala_lig_C"/>
    <property type="match status" value="1"/>
</dbReference>
<evidence type="ECO:0000256" key="9">
    <source>
        <dbReference type="ARBA" id="ARBA00022840"/>
    </source>
</evidence>
<evidence type="ECO:0000256" key="5">
    <source>
        <dbReference type="ARBA" id="ARBA00012216"/>
    </source>
</evidence>
<dbReference type="Gene3D" id="3.30.1490.20">
    <property type="entry name" value="ATP-grasp fold, A domain"/>
    <property type="match status" value="1"/>
</dbReference>
<evidence type="ECO:0000313" key="17">
    <source>
        <dbReference type="EMBL" id="MDQ1152046.1"/>
    </source>
</evidence>
<dbReference type="NCBIfam" id="NF002378">
    <property type="entry name" value="PRK01372.1"/>
    <property type="match status" value="1"/>
</dbReference>
<reference evidence="17 18" key="1">
    <citation type="submission" date="2023-07" db="EMBL/GenBank/DDBJ databases">
        <title>Functional and genomic diversity of the sorghum phyllosphere microbiome.</title>
        <authorList>
            <person name="Shade A."/>
        </authorList>
    </citation>
    <scope>NUCLEOTIDE SEQUENCE [LARGE SCALE GENOMIC DNA]</scope>
    <source>
        <strain evidence="17 18">SORGH_AS_0892</strain>
    </source>
</reference>
<evidence type="ECO:0000256" key="8">
    <source>
        <dbReference type="ARBA" id="ARBA00022741"/>
    </source>
</evidence>
<sequence>MKAKIALITGGYTGEAEVSFKSSAFVNSQLDHDKYDVYLITVTKDAWYYEDVDGQRHPISKADFTLPLHGDVLVFDLAFIMVHGVPGEDGRLQSYFDLLDIPYTSCDALTSALTMNKGYTKAILSDIPGLHLAKSVLLFESQRPEAVQMVESNLSLPYFVKPNAGGSSIGMTKVKESAQLKEAIDKAFDAENTGKQVIVEEFVSGREFSEGIFRNSKGELVVLPATEVRTTREFFDYEAKYIPGLTEEITPAELTIEQQERVARVLKEIYVRLNCRGMVRVDFFLENETDKFYFIEINTIPGQTAQSFIPQQVRAFGMKEGDFYGELIETALQSK</sequence>
<dbReference type="PROSITE" id="PS00843">
    <property type="entry name" value="DALA_DALA_LIGASE_1"/>
    <property type="match status" value="1"/>
</dbReference>